<evidence type="ECO:0000256" key="7">
    <source>
        <dbReference type="SAM" id="SignalP"/>
    </source>
</evidence>
<keyword evidence="10" id="KW-1185">Reference proteome</keyword>
<dbReference type="Gene3D" id="2.60.120.970">
    <property type="match status" value="1"/>
</dbReference>
<feature type="compositionally biased region" description="Polar residues" evidence="6">
    <location>
        <begin position="109"/>
        <end position="128"/>
    </location>
</feature>
<gene>
    <name evidence="9" type="ORF">EGW08_000367</name>
</gene>
<dbReference type="PANTHER" id="PTHR11848">
    <property type="entry name" value="TGF-BETA FAMILY"/>
    <property type="match status" value="1"/>
</dbReference>
<feature type="region of interest" description="Disordered" evidence="6">
    <location>
        <begin position="71"/>
        <end position="163"/>
    </location>
</feature>
<keyword evidence="3" id="KW-0964">Secreted</keyword>
<feature type="compositionally biased region" description="Acidic residues" evidence="6">
    <location>
        <begin position="78"/>
        <end position="91"/>
    </location>
</feature>
<keyword evidence="7" id="KW-0732">Signal</keyword>
<feature type="compositionally biased region" description="Low complexity" evidence="6">
    <location>
        <begin position="129"/>
        <end position="160"/>
    </location>
</feature>
<evidence type="ECO:0000256" key="1">
    <source>
        <dbReference type="ARBA" id="ARBA00004613"/>
    </source>
</evidence>
<dbReference type="Pfam" id="PF00688">
    <property type="entry name" value="TGFb_propeptide"/>
    <property type="match status" value="1"/>
</dbReference>
<dbReference type="GO" id="GO:0005615">
    <property type="term" value="C:extracellular space"/>
    <property type="evidence" value="ECO:0007669"/>
    <property type="project" value="TreeGrafter"/>
</dbReference>
<comment type="caution">
    <text evidence="9">The sequence shown here is derived from an EMBL/GenBank/DDBJ whole genome shotgun (WGS) entry which is preliminary data.</text>
</comment>
<feature type="region of interest" description="Disordered" evidence="6">
    <location>
        <begin position="34"/>
        <end position="53"/>
    </location>
</feature>
<proteinExistence type="inferred from homology"/>
<evidence type="ECO:0000256" key="2">
    <source>
        <dbReference type="ARBA" id="ARBA00006656"/>
    </source>
</evidence>
<evidence type="ECO:0000256" key="5">
    <source>
        <dbReference type="ARBA" id="ARBA00023157"/>
    </source>
</evidence>
<dbReference type="Proteomes" id="UP000271974">
    <property type="component" value="Unassembled WGS sequence"/>
</dbReference>
<dbReference type="EMBL" id="RQTK01000005">
    <property type="protein sequence ID" value="RUS91796.1"/>
    <property type="molecule type" value="Genomic_DNA"/>
</dbReference>
<evidence type="ECO:0000313" key="10">
    <source>
        <dbReference type="Proteomes" id="UP000271974"/>
    </source>
</evidence>
<evidence type="ECO:0000256" key="3">
    <source>
        <dbReference type="ARBA" id="ARBA00022525"/>
    </source>
</evidence>
<dbReference type="AlphaFoldDB" id="A0A433UDB8"/>
<keyword evidence="5" id="KW-1015">Disulfide bond</keyword>
<comment type="similarity">
    <text evidence="2">Belongs to the TGF-beta family.</text>
</comment>
<accession>A0A433UDB8</accession>
<reference evidence="9 10" key="1">
    <citation type="submission" date="2019-01" db="EMBL/GenBank/DDBJ databases">
        <title>A draft genome assembly of the solar-powered sea slug Elysia chlorotica.</title>
        <authorList>
            <person name="Cai H."/>
            <person name="Li Q."/>
            <person name="Fang X."/>
            <person name="Li J."/>
            <person name="Curtis N.E."/>
            <person name="Altenburger A."/>
            <person name="Shibata T."/>
            <person name="Feng M."/>
            <person name="Maeda T."/>
            <person name="Schwartz J.A."/>
            <person name="Shigenobu S."/>
            <person name="Lundholm N."/>
            <person name="Nishiyama T."/>
            <person name="Yang H."/>
            <person name="Hasebe M."/>
            <person name="Li S."/>
            <person name="Pierce S.K."/>
            <person name="Wang J."/>
        </authorList>
    </citation>
    <scope>NUCLEOTIDE SEQUENCE [LARGE SCALE GENOMIC DNA]</scope>
    <source>
        <strain evidence="9">EC2010</strain>
        <tissue evidence="9">Whole organism of an adult</tissue>
    </source>
</reference>
<feature type="compositionally biased region" description="Basic and acidic residues" evidence="6">
    <location>
        <begin position="44"/>
        <end position="53"/>
    </location>
</feature>
<comment type="subcellular location">
    <subcellularLocation>
        <location evidence="1">Secreted</location>
    </subcellularLocation>
</comment>
<evidence type="ECO:0000256" key="4">
    <source>
        <dbReference type="ARBA" id="ARBA00023030"/>
    </source>
</evidence>
<dbReference type="InterPro" id="IPR001111">
    <property type="entry name" value="TGF-b_propeptide"/>
</dbReference>
<dbReference type="GO" id="GO:0008083">
    <property type="term" value="F:growth factor activity"/>
    <property type="evidence" value="ECO:0007669"/>
    <property type="project" value="UniProtKB-KW"/>
</dbReference>
<name>A0A433UDB8_ELYCH</name>
<dbReference type="PANTHER" id="PTHR11848:SF282">
    <property type="entry name" value="TGF-BETA PROPEPTIDE DOMAIN-CONTAINING PROTEIN"/>
    <property type="match status" value="1"/>
</dbReference>
<dbReference type="OrthoDB" id="6081846at2759"/>
<feature type="domain" description="TGF-beta propeptide" evidence="8">
    <location>
        <begin position="191"/>
        <end position="386"/>
    </location>
</feature>
<protein>
    <recommendedName>
        <fullName evidence="8">TGF-beta propeptide domain-containing protein</fullName>
    </recommendedName>
</protein>
<evidence type="ECO:0000313" key="9">
    <source>
        <dbReference type="EMBL" id="RUS91796.1"/>
    </source>
</evidence>
<evidence type="ECO:0000259" key="8">
    <source>
        <dbReference type="Pfam" id="PF00688"/>
    </source>
</evidence>
<dbReference type="GO" id="GO:0005125">
    <property type="term" value="F:cytokine activity"/>
    <property type="evidence" value="ECO:0007669"/>
    <property type="project" value="TreeGrafter"/>
</dbReference>
<evidence type="ECO:0000256" key="6">
    <source>
        <dbReference type="SAM" id="MobiDB-lite"/>
    </source>
</evidence>
<keyword evidence="4" id="KW-0339">Growth factor</keyword>
<feature type="signal peptide" evidence="7">
    <location>
        <begin position="1"/>
        <end position="23"/>
    </location>
</feature>
<feature type="chain" id="PRO_5019427464" description="TGF-beta propeptide domain-containing protein" evidence="7">
    <location>
        <begin position="24"/>
        <end position="476"/>
    </location>
</feature>
<dbReference type="InterPro" id="IPR015615">
    <property type="entry name" value="TGF-beta-rel"/>
</dbReference>
<organism evidence="9 10">
    <name type="scientific">Elysia chlorotica</name>
    <name type="common">Eastern emerald elysia</name>
    <name type="synonym">Sea slug</name>
    <dbReference type="NCBI Taxonomy" id="188477"/>
    <lineage>
        <taxon>Eukaryota</taxon>
        <taxon>Metazoa</taxon>
        <taxon>Spiralia</taxon>
        <taxon>Lophotrochozoa</taxon>
        <taxon>Mollusca</taxon>
        <taxon>Gastropoda</taxon>
        <taxon>Heterobranchia</taxon>
        <taxon>Euthyneura</taxon>
        <taxon>Panpulmonata</taxon>
        <taxon>Sacoglossa</taxon>
        <taxon>Placobranchoidea</taxon>
        <taxon>Plakobranchidae</taxon>
        <taxon>Elysia</taxon>
    </lineage>
</organism>
<sequence>MAVSVAVLAALFGILVGMGTVSCSVHIDHELAERTAHRSKSSSNRHDEDLFITDRSDGVDTDLYARAIQGETLAQQEIGEEEGDEESDDGDEAQKLMLRLRRPEEDNSEMSSFLRSYNSPPSSPSQFAAMSTSSRSLSPSSSLMSSSSSPSSSPSRQASSWLEPGSRISSVRLAHAIEARRRARARQGELRTQGFRRTILNGLGLEHAPSPAPSINPATRQALLNWLLQRQREDSAQPTHRPHVQRNCFLGQCTVPMGVNSSLWQDMAPHRLRLNFQLPRISRRGEQREEVESAELSLFVKPREGCPCLDDNGNQIPGYIVSVHQFTRRLVMRKRRVVHRTSLLDSVRVPYGGNAWLRLNVTRACRVWMMRPRRNLGLEIRVKDSNGTVVDARSVLGLPDCAATETERSCVDGSGPGIEILPWPYSWHERHVQALQGRPYLDLRVVDRSRTTVDLARSFGSTPRRLGSLEEFFASQ</sequence>